<dbReference type="InterPro" id="IPR025676">
    <property type="entry name" value="Clr5_dom"/>
</dbReference>
<dbReference type="EMBL" id="KN846959">
    <property type="protein sequence ID" value="KIW66574.1"/>
    <property type="molecule type" value="Genomic_DNA"/>
</dbReference>
<feature type="compositionally biased region" description="Acidic residues" evidence="1">
    <location>
        <begin position="783"/>
        <end position="794"/>
    </location>
</feature>
<dbReference type="InterPro" id="IPR011990">
    <property type="entry name" value="TPR-like_helical_dom_sf"/>
</dbReference>
<name>A0A0D2G3D3_9EURO</name>
<feature type="region of interest" description="Disordered" evidence="1">
    <location>
        <begin position="772"/>
        <end position="794"/>
    </location>
</feature>
<evidence type="ECO:0000313" key="4">
    <source>
        <dbReference type="Proteomes" id="UP000054266"/>
    </source>
</evidence>
<evidence type="ECO:0000259" key="2">
    <source>
        <dbReference type="Pfam" id="PF14420"/>
    </source>
</evidence>
<dbReference type="AlphaFoldDB" id="A0A0D2G3D3"/>
<organism evidence="3 4">
    <name type="scientific">Phialophora macrospora</name>
    <dbReference type="NCBI Taxonomy" id="1851006"/>
    <lineage>
        <taxon>Eukaryota</taxon>
        <taxon>Fungi</taxon>
        <taxon>Dikarya</taxon>
        <taxon>Ascomycota</taxon>
        <taxon>Pezizomycotina</taxon>
        <taxon>Eurotiomycetes</taxon>
        <taxon>Chaetothyriomycetidae</taxon>
        <taxon>Chaetothyriales</taxon>
        <taxon>Herpotrichiellaceae</taxon>
        <taxon>Phialophora</taxon>
    </lineage>
</organism>
<dbReference type="Proteomes" id="UP000054266">
    <property type="component" value="Unassembled WGS sequence"/>
</dbReference>
<feature type="region of interest" description="Disordered" evidence="1">
    <location>
        <begin position="189"/>
        <end position="270"/>
    </location>
</feature>
<keyword evidence="4" id="KW-1185">Reference proteome</keyword>
<dbReference type="SUPFAM" id="SSF48452">
    <property type="entry name" value="TPR-like"/>
    <property type="match status" value="1"/>
</dbReference>
<dbReference type="HOGENOM" id="CLU_024800_0_0_1"/>
<evidence type="ECO:0000313" key="3">
    <source>
        <dbReference type="EMBL" id="KIW66574.1"/>
    </source>
</evidence>
<gene>
    <name evidence="3" type="ORF">PV04_05894</name>
</gene>
<dbReference type="Pfam" id="PF14420">
    <property type="entry name" value="Clr5"/>
    <property type="match status" value="1"/>
</dbReference>
<sequence length="794" mass="90760">MATDRSPQPPREAWERRKHAIRRWYLTENRTCEDIQRALESDGFKVSERQIKNRLSEWKLERKKTPFQQYLAMLVVADHYKSRGVEIDFEVPKREERVTYTTQKVRKECERVKKRYATRGQPLLLPSLSTAQCILGQSKISWSEKHLMVRPSVFGQGHPYPGDLSSLNAQPQVSPPQNFSFVAANELVPVQDGRPPSHPGVQKQENYSYPPMPESPQCHCSKRQLHLKSPSSENSATIRAPVSTDTPESISTPETVHTPESAGSVEIKQSPGSCITSPVVPIFQFDSSSMTADSHPDFTHMPSAQWPNSTPFLRAPVLRPRPTTVGQSPVTAPAHAEGEWTEPSTAVVKWSWSQYILCPLCSPPHVHRDFDFNESIDSLGNKSALVRTSYLEVMAFSGNARFDEHLSAGLHKLTASQWAAPYYMQCFSTDVRREALASSKALSMHALQYALEYSNEFILPALSWVILVLGQTQRKRLLADFLRESCDLIDKQPRVRNSFTYAAPFRYAWAWARNDEEDMDRIGDDLERSHVQIGHIWSTEHPNYFVSGYLFAWHLIRKGDYAKAIRMLTDSLPVCQRRMGRHDLLTVSCLAVVSRAHSEVGNLTMAAEYCYKAITASELLVAAQDRIRLHRPILQRFRLELLERHASLTLHLRDHLKAEREMWRLLYLRGRVEGPLSGGTWRAAEKLEPILKGRGQGAAWEELMAFIRGGYRWEQLNAWYREDRERRQPPPPPPVAPPCWWPFRMKNGKVGCPVCPDAEHFYKIPIRRAPTPEQMDTGRVDADTDFDTMMDTEP</sequence>
<feature type="domain" description="Clr5" evidence="2">
    <location>
        <begin position="11"/>
        <end position="61"/>
    </location>
</feature>
<proteinExistence type="predicted"/>
<protein>
    <recommendedName>
        <fullName evidence="2">Clr5 domain-containing protein</fullName>
    </recommendedName>
</protein>
<accession>A0A0D2G3D3</accession>
<feature type="compositionally biased region" description="Polar residues" evidence="1">
    <location>
        <begin position="229"/>
        <end position="255"/>
    </location>
</feature>
<evidence type="ECO:0000256" key="1">
    <source>
        <dbReference type="SAM" id="MobiDB-lite"/>
    </source>
</evidence>
<dbReference type="Gene3D" id="1.25.40.10">
    <property type="entry name" value="Tetratricopeptide repeat domain"/>
    <property type="match status" value="1"/>
</dbReference>
<reference evidence="3 4" key="1">
    <citation type="submission" date="2015-01" db="EMBL/GenBank/DDBJ databases">
        <title>The Genome Sequence of Capronia semiimmersa CBS27337.</title>
        <authorList>
            <consortium name="The Broad Institute Genomics Platform"/>
            <person name="Cuomo C."/>
            <person name="de Hoog S."/>
            <person name="Gorbushina A."/>
            <person name="Stielow B."/>
            <person name="Teixiera M."/>
            <person name="Abouelleil A."/>
            <person name="Chapman S.B."/>
            <person name="Priest M."/>
            <person name="Young S.K."/>
            <person name="Wortman J."/>
            <person name="Nusbaum C."/>
            <person name="Birren B."/>
        </authorList>
    </citation>
    <scope>NUCLEOTIDE SEQUENCE [LARGE SCALE GENOMIC DNA]</scope>
    <source>
        <strain evidence="3 4">CBS 27337</strain>
    </source>
</reference>